<dbReference type="OrthoDB" id="9813532at2"/>
<gene>
    <name evidence="1" type="ORF">CCAX7_53760</name>
</gene>
<dbReference type="Proteomes" id="UP000287394">
    <property type="component" value="Chromosome"/>
</dbReference>
<protein>
    <submittedName>
        <fullName evidence="1">Uncharacterized protein</fullName>
    </submittedName>
</protein>
<dbReference type="RefSeq" id="WP_125205750.1">
    <property type="nucleotide sequence ID" value="NZ_AP025739.1"/>
</dbReference>
<evidence type="ECO:0000313" key="1">
    <source>
        <dbReference type="EMBL" id="BDI33325.1"/>
    </source>
</evidence>
<name>A0A402CND5_9BACT</name>
<proteinExistence type="predicted"/>
<evidence type="ECO:0000313" key="2">
    <source>
        <dbReference type="Proteomes" id="UP000287394"/>
    </source>
</evidence>
<organism evidence="1 2">
    <name type="scientific">Capsulimonas corticalis</name>
    <dbReference type="NCBI Taxonomy" id="2219043"/>
    <lineage>
        <taxon>Bacteria</taxon>
        <taxon>Bacillati</taxon>
        <taxon>Armatimonadota</taxon>
        <taxon>Armatimonadia</taxon>
        <taxon>Capsulimonadales</taxon>
        <taxon>Capsulimonadaceae</taxon>
        <taxon>Capsulimonas</taxon>
    </lineage>
</organism>
<reference evidence="1 2" key="1">
    <citation type="journal article" date="2019" name="Int. J. Syst. Evol. Microbiol.">
        <title>Capsulimonas corticalis gen. nov., sp. nov., an aerobic capsulated bacterium, of a novel bacterial order, Capsulimonadales ord. nov., of the class Armatimonadia of the phylum Armatimonadetes.</title>
        <authorList>
            <person name="Li J."/>
            <person name="Kudo C."/>
            <person name="Tonouchi A."/>
        </authorList>
    </citation>
    <scope>NUCLEOTIDE SEQUENCE [LARGE SCALE GENOMIC DNA]</scope>
    <source>
        <strain evidence="1 2">AX-7</strain>
    </source>
</reference>
<dbReference type="AlphaFoldDB" id="A0A402CND5"/>
<accession>A0A402CND5</accession>
<dbReference type="KEGG" id="ccot:CCAX7_53760"/>
<sequence>MSIALSAAEKAARQQAVIARATEYLGTKEEPLGSNRGRDVDRFLLAANCAPGNPWCMAFVYAMFSWSGYTSANGVTLLFPTASCQAQADHAKANGLLVSADDARTQLASGWVMLKWEPELARYAHSGIVTAYDKASGVFKTIEGNTNTDGGREGVEVARQTRRIADTAGGRAKYAFIRTA</sequence>
<keyword evidence="2" id="KW-1185">Reference proteome</keyword>
<dbReference type="EMBL" id="AP025739">
    <property type="protein sequence ID" value="BDI33325.1"/>
    <property type="molecule type" value="Genomic_DNA"/>
</dbReference>